<dbReference type="Pfam" id="PF04937">
    <property type="entry name" value="DUF659"/>
    <property type="match status" value="1"/>
</dbReference>
<evidence type="ECO:0000256" key="1">
    <source>
        <dbReference type="SAM" id="MobiDB-lite"/>
    </source>
</evidence>
<dbReference type="EMBL" id="KZ451885">
    <property type="protein sequence ID" value="PKA66545.1"/>
    <property type="molecule type" value="Genomic_DNA"/>
</dbReference>
<reference evidence="3 4" key="1">
    <citation type="journal article" date="2017" name="Nature">
        <title>The Apostasia genome and the evolution of orchids.</title>
        <authorList>
            <person name="Zhang G.Q."/>
            <person name="Liu K.W."/>
            <person name="Li Z."/>
            <person name="Lohaus R."/>
            <person name="Hsiao Y.Y."/>
            <person name="Niu S.C."/>
            <person name="Wang J.Y."/>
            <person name="Lin Y.C."/>
            <person name="Xu Q."/>
            <person name="Chen L.J."/>
            <person name="Yoshida K."/>
            <person name="Fujiwara S."/>
            <person name="Wang Z.W."/>
            <person name="Zhang Y.Q."/>
            <person name="Mitsuda N."/>
            <person name="Wang M."/>
            <person name="Liu G.H."/>
            <person name="Pecoraro L."/>
            <person name="Huang H.X."/>
            <person name="Xiao X.J."/>
            <person name="Lin M."/>
            <person name="Wu X.Y."/>
            <person name="Wu W.L."/>
            <person name="Chen Y.Y."/>
            <person name="Chang S.B."/>
            <person name="Sakamoto S."/>
            <person name="Ohme-Takagi M."/>
            <person name="Yagi M."/>
            <person name="Zeng S.J."/>
            <person name="Shen C.Y."/>
            <person name="Yeh C.M."/>
            <person name="Luo Y.B."/>
            <person name="Tsai W.C."/>
            <person name="Van de Peer Y."/>
            <person name="Liu Z.J."/>
        </authorList>
    </citation>
    <scope>NUCLEOTIDE SEQUENCE [LARGE SCALE GENOMIC DNA]</scope>
    <source>
        <strain evidence="4">cv. Shenzhen</strain>
        <tissue evidence="3">Stem</tissue>
    </source>
</reference>
<dbReference type="AlphaFoldDB" id="A0A2I0BFG4"/>
<proteinExistence type="predicted"/>
<dbReference type="PANTHER" id="PTHR32166">
    <property type="entry name" value="OSJNBA0013A04.12 PROTEIN"/>
    <property type="match status" value="1"/>
</dbReference>
<dbReference type="Proteomes" id="UP000236161">
    <property type="component" value="Unassembled WGS sequence"/>
</dbReference>
<feature type="compositionally biased region" description="Basic and acidic residues" evidence="1">
    <location>
        <begin position="36"/>
        <end position="63"/>
    </location>
</feature>
<evidence type="ECO:0000313" key="4">
    <source>
        <dbReference type="Proteomes" id="UP000236161"/>
    </source>
</evidence>
<feature type="region of interest" description="Disordered" evidence="1">
    <location>
        <begin position="36"/>
        <end position="75"/>
    </location>
</feature>
<dbReference type="InterPro" id="IPR007021">
    <property type="entry name" value="DUF659"/>
</dbReference>
<evidence type="ECO:0000313" key="3">
    <source>
        <dbReference type="EMBL" id="PKA66545.1"/>
    </source>
</evidence>
<organism evidence="3 4">
    <name type="scientific">Apostasia shenzhenica</name>
    <dbReference type="NCBI Taxonomy" id="1088818"/>
    <lineage>
        <taxon>Eukaryota</taxon>
        <taxon>Viridiplantae</taxon>
        <taxon>Streptophyta</taxon>
        <taxon>Embryophyta</taxon>
        <taxon>Tracheophyta</taxon>
        <taxon>Spermatophyta</taxon>
        <taxon>Magnoliopsida</taxon>
        <taxon>Liliopsida</taxon>
        <taxon>Asparagales</taxon>
        <taxon>Orchidaceae</taxon>
        <taxon>Apostasioideae</taxon>
        <taxon>Apostasia</taxon>
    </lineage>
</organism>
<accession>A0A2I0BFG4</accession>
<dbReference type="STRING" id="1088818.A0A2I0BFG4"/>
<keyword evidence="4" id="KW-1185">Reference proteome</keyword>
<gene>
    <name evidence="3" type="ORF">AXF42_Ash003199</name>
</gene>
<feature type="domain" description="DUF659" evidence="2">
    <location>
        <begin position="151"/>
        <end position="302"/>
    </location>
</feature>
<sequence>MKQHLAGIRGNIGACKGVSHDVRYQMQENLKAISDRKKEAQEVDEKSVAHNDHSFDNERDSCTEKSPVNSVQGKGKRKIDYVDTYFAPRTATDSQPSINSALASKEAVHCADLAIARWFFDSCIPFNALNSAFAQKAIDAIAAIGPGYELPSYYRMRVNLLKDCKEECRLLVESYRNHWEKTGCTVMADGWTNQRSRTLINFLVYCPRGLSFIKSVDASDVKKDATTLCNLFVEVVEWIGSSNVVHFVTDNAANYKKAGELLHGKFSNIYWSPCAAHCINLILKDIGSMSHVAELAKNASKVTLFIYNHIFLLSWLRKRSGWREIVRPGATRFATTFITLKSVCDHKHDLQALVTSKYYSDSKLARSIKGKEASVI</sequence>
<evidence type="ECO:0000259" key="2">
    <source>
        <dbReference type="Pfam" id="PF04937"/>
    </source>
</evidence>
<dbReference type="OrthoDB" id="685429at2759"/>
<protein>
    <recommendedName>
        <fullName evidence="2">DUF659 domain-containing protein</fullName>
    </recommendedName>
</protein>
<dbReference type="PANTHER" id="PTHR32166:SF121">
    <property type="entry name" value="DUF659 DOMAIN-CONTAINING PROTEIN"/>
    <property type="match status" value="1"/>
</dbReference>
<name>A0A2I0BFG4_9ASPA</name>
<dbReference type="InterPro" id="IPR012337">
    <property type="entry name" value="RNaseH-like_sf"/>
</dbReference>
<dbReference type="SUPFAM" id="SSF53098">
    <property type="entry name" value="Ribonuclease H-like"/>
    <property type="match status" value="1"/>
</dbReference>